<keyword evidence="6" id="KW-0040">ANK repeat</keyword>
<dbReference type="GO" id="GO:0004822">
    <property type="term" value="F:isoleucine-tRNA ligase activity"/>
    <property type="evidence" value="ECO:0007669"/>
    <property type="project" value="TreeGrafter"/>
</dbReference>
<dbReference type="InterPro" id="IPR009008">
    <property type="entry name" value="Val/Leu/Ile-tRNA-synth_edit"/>
</dbReference>
<dbReference type="Pfam" id="PF00133">
    <property type="entry name" value="tRNA-synt_1"/>
    <property type="match status" value="3"/>
</dbReference>
<evidence type="ECO:0000313" key="10">
    <source>
        <dbReference type="EMBL" id="KAA0170335.1"/>
    </source>
</evidence>
<dbReference type="Pfam" id="PF08264">
    <property type="entry name" value="Anticodon_1"/>
    <property type="match status" value="1"/>
</dbReference>
<proteinExistence type="predicted"/>
<dbReference type="PANTHER" id="PTHR42765">
    <property type="entry name" value="SOLEUCYL-TRNA SYNTHETASE"/>
    <property type="match status" value="1"/>
</dbReference>
<feature type="domain" description="Aminoacyl-tRNA synthetase class Ia" evidence="8">
    <location>
        <begin position="185"/>
        <end position="693"/>
    </location>
</feature>
<feature type="domain" description="Aminoacyl-tRNA synthetase class Ia" evidence="8">
    <location>
        <begin position="733"/>
        <end position="873"/>
    </location>
</feature>
<feature type="repeat" description="ANK" evidence="6">
    <location>
        <begin position="1308"/>
        <end position="1340"/>
    </location>
</feature>
<evidence type="ECO:0000256" key="6">
    <source>
        <dbReference type="PROSITE-ProRule" id="PRU00023"/>
    </source>
</evidence>
<feature type="repeat" description="ANK" evidence="6">
    <location>
        <begin position="1473"/>
        <end position="1505"/>
    </location>
</feature>
<dbReference type="InterPro" id="IPR013155">
    <property type="entry name" value="M/V/L/I-tRNA-synth_anticd-bd"/>
</dbReference>
<comment type="caution">
    <text evidence="10">The sequence shown here is derived from an EMBL/GenBank/DDBJ whole genome shotgun (WGS) entry which is preliminary data.</text>
</comment>
<organism evidence="10 11">
    <name type="scientific">Cafeteria roenbergensis</name>
    <name type="common">Marine flagellate</name>
    <dbReference type="NCBI Taxonomy" id="33653"/>
    <lineage>
        <taxon>Eukaryota</taxon>
        <taxon>Sar</taxon>
        <taxon>Stramenopiles</taxon>
        <taxon>Bigyra</taxon>
        <taxon>Opalozoa</taxon>
        <taxon>Bicosoecida</taxon>
        <taxon>Cafeteriaceae</taxon>
        <taxon>Cafeteria</taxon>
    </lineage>
</organism>
<feature type="repeat" description="ANK" evidence="6">
    <location>
        <begin position="1605"/>
        <end position="1637"/>
    </location>
</feature>
<evidence type="ECO:0000256" key="5">
    <source>
        <dbReference type="ARBA" id="ARBA00023146"/>
    </source>
</evidence>
<dbReference type="GO" id="GO:0006428">
    <property type="term" value="P:isoleucyl-tRNA aminoacylation"/>
    <property type="evidence" value="ECO:0007669"/>
    <property type="project" value="TreeGrafter"/>
</dbReference>
<dbReference type="Gene3D" id="3.90.740.10">
    <property type="entry name" value="Valyl/Leucyl/Isoleucyl-tRNA synthetase, editing domain"/>
    <property type="match status" value="1"/>
</dbReference>
<keyword evidence="5" id="KW-0030">Aminoacyl-tRNA synthetase</keyword>
<protein>
    <submittedName>
        <fullName evidence="10">Uncharacterized protein</fullName>
    </submittedName>
</protein>
<dbReference type="SUPFAM" id="SSF48403">
    <property type="entry name" value="Ankyrin repeat"/>
    <property type="match status" value="1"/>
</dbReference>
<feature type="repeat" description="ANK" evidence="6">
    <location>
        <begin position="1506"/>
        <end position="1538"/>
    </location>
</feature>
<dbReference type="PROSITE" id="PS50088">
    <property type="entry name" value="ANK_REPEAT"/>
    <property type="match status" value="7"/>
</dbReference>
<dbReference type="SUPFAM" id="SSF52374">
    <property type="entry name" value="Nucleotidylyl transferase"/>
    <property type="match status" value="1"/>
</dbReference>
<feature type="region of interest" description="Disordered" evidence="7">
    <location>
        <begin position="806"/>
        <end position="852"/>
    </location>
</feature>
<dbReference type="PANTHER" id="PTHR42765:SF1">
    <property type="entry name" value="ISOLEUCINE--TRNA LIGASE, MITOCHONDRIAL"/>
    <property type="match status" value="1"/>
</dbReference>
<evidence type="ECO:0000256" key="7">
    <source>
        <dbReference type="SAM" id="MobiDB-lite"/>
    </source>
</evidence>
<accession>A0A5A8DXT5</accession>
<reference evidence="10 11" key="1">
    <citation type="submission" date="2019-07" db="EMBL/GenBank/DDBJ databases">
        <title>Genomes of Cafeteria roenbergensis.</title>
        <authorList>
            <person name="Fischer M.G."/>
            <person name="Hackl T."/>
            <person name="Roman M."/>
        </authorList>
    </citation>
    <scope>NUCLEOTIDE SEQUENCE [LARGE SCALE GENOMIC DNA]</scope>
    <source>
        <strain evidence="10 11">RCC970-E3</strain>
    </source>
</reference>
<dbReference type="GO" id="GO:0002161">
    <property type="term" value="F:aminoacyl-tRNA deacylase activity"/>
    <property type="evidence" value="ECO:0007669"/>
    <property type="project" value="InterPro"/>
</dbReference>
<dbReference type="Pfam" id="PF00023">
    <property type="entry name" value="Ank"/>
    <property type="match status" value="2"/>
</dbReference>
<keyword evidence="1" id="KW-0436">Ligase</keyword>
<name>A0A5A8DXT5_CAFRO</name>
<dbReference type="SMART" id="SM00248">
    <property type="entry name" value="ANK"/>
    <property type="match status" value="10"/>
</dbReference>
<dbReference type="InterPro" id="IPR009080">
    <property type="entry name" value="tRNAsynth_Ia_anticodon-bd"/>
</dbReference>
<feature type="compositionally biased region" description="Basic residues" evidence="7">
    <location>
        <begin position="830"/>
        <end position="845"/>
    </location>
</feature>
<evidence type="ECO:0000259" key="9">
    <source>
        <dbReference type="Pfam" id="PF08264"/>
    </source>
</evidence>
<dbReference type="PRINTS" id="PR01415">
    <property type="entry name" value="ANKYRIN"/>
</dbReference>
<gene>
    <name evidence="10" type="ORF">FNF28_01563</name>
</gene>
<feature type="compositionally biased region" description="Low complexity" evidence="7">
    <location>
        <begin position="344"/>
        <end position="362"/>
    </location>
</feature>
<feature type="region of interest" description="Disordered" evidence="7">
    <location>
        <begin position="344"/>
        <end position="364"/>
    </location>
</feature>
<evidence type="ECO:0000313" key="11">
    <source>
        <dbReference type="Proteomes" id="UP000324907"/>
    </source>
</evidence>
<evidence type="ECO:0000259" key="8">
    <source>
        <dbReference type="Pfam" id="PF00133"/>
    </source>
</evidence>
<feature type="compositionally biased region" description="Low complexity" evidence="7">
    <location>
        <begin position="813"/>
        <end position="829"/>
    </location>
</feature>
<sequence length="1677" mass="174813">MAQVRMTADALRASLSLPKSALPMRANAATREALAQVRVSRDGYVRQLEARKGRPTFVLHDGPPYANGNAHMGHLLNKTIKDAINRHAMLRGKRVVYIPGWDCHGLPIEHKALQSVDDPDAARMRPWVVRPQARSVALGALADQARDCERWGVAADWAAVGAAAADPAAGGAEGASAGAATRGVWPGSYRTLDPAYEGMQLRLLRSLIARGLVFRGLRPVHWSPSSLTAVAEAELEYADDHVSTAAWVRFDLASLDHADAASLPPQLAETLAASANGGPAGVSLAAWTTTPWTLPANEALCVHPRLRYVAAAVEADEGPLPRGHLLVVAETRLAEVEEALWPGADAEAPDGADSGAPAGAAARPRRLRVVGSPFDGAALVGARCRHPLAEADPSTYGPAARLPPVLAGGHVTDESGSGVVHTAPGHGAEDWQCVLESASPQLSGAAAAAEGGAEGAVGAAWLPADAVRAAAVRAMAAELVGLGPSGAVNRVRCPVDAAGRFTAEAGWDLEGVDATTAGSQRVLEGLSSASCLLASAEHRHRYPIDWRTKQPIMTRATWQWFASAEALHEAACAALDDVTMVPPAGRARLEAAVRGRKAWCISRQRSWGVPIPVHYAGGDGSAGEGSPELGDDVLAAAEELVTRCGAGAWWTAAADGALPAAREDLRAMAREGALERGRDTLDVWFDSGASWLAAWAGREGSEAEVGRGDDAARALPVAEPGAAAGGSPLRGIRADVVFEGSDQHRGWFQSSLLTAVAAAPEGSAPRAPFGAVVTHGFVLDAEGRKMSKSLGNVVAPAELIEARDGAPAGGQAAGAAGTPAKGKAANGKPAKGKGKGKPAKGKGRGRPAALDGGLGADVVRQWAAATDYTTDVVLAEQPLASAADGVRRIRNVSRFLLGAVTPRAVRLWEGDGAWSELAARLADDHSGVDATAPLIEAWAAAAPSADSLLQLEPGAAARAPAGPLERLVLHRLRRTAEAADDAIGSRFSTARAVAELQSFLSNDVSALLVDASKDALYAGLPAQWRRASAQAAAWHVLRGVALLTSPITPFLADEVFQASALPVLCRGEAPELGGRDLARDPLAPGATLVDAITAMGPSGWEVAVPSCWRDDSLEAENRFGGVELLRSLASHAREEARRAGAVRSDLETAATVVVEEGSPLAEAARWMAGQGAFTSGAQLAEAGGFDPAAYPGLEPLCDVLRVSEATIAEVPSGTVAAAARELGGFVAHIATDTARHAGQAAVVVAAAPGRKCARCWRVDSSVPVAPDAALEHTSGLPLFTAAGAGDVAGVSRLLAAGAPVGWANPSKSGQTALHAAAEAGHADVVRLLLAKGADPEAGSEESWPPLHCAAFHGHVDVVRLLLDHGADILSYDKFDNPVLCLPARAGRAEVVQLLVDRGADPFATSHDGWNYVVHVARNGEVETCERLLNRIADPVEYGENCQAALAASSRANRWEVVEMLLGRGIKVGHEFPAGNHALRYAACQGRRDDVKLLVDLGAEPTLADEDGNTALLLASRNGHLETVRLLLDRGGAVDSKDKRGNTALLRALSSRRPHVARLLVERGANVHAKNARGQSPLFLAAWFGDVESLRLLLLRSADVNVKCNLGITPLHAAVFHGFEEAIELLLYHGADVGAKSARGLTPADKTTNPNHLRLLADPERFLRWYRRGNLAMWWVAG</sequence>
<dbReference type="Gene3D" id="3.40.50.620">
    <property type="entry name" value="HUPs"/>
    <property type="match status" value="2"/>
</dbReference>
<dbReference type="PROSITE" id="PS50297">
    <property type="entry name" value="ANK_REP_REGION"/>
    <property type="match status" value="6"/>
</dbReference>
<keyword evidence="2" id="KW-0547">Nucleotide-binding</keyword>
<feature type="domain" description="Methionyl/Valyl/Leucyl/Isoleucyl-tRNA synthetase anticodon-binding" evidence="9">
    <location>
        <begin position="966"/>
        <end position="1061"/>
    </location>
</feature>
<dbReference type="GO" id="GO:0005524">
    <property type="term" value="F:ATP binding"/>
    <property type="evidence" value="ECO:0007669"/>
    <property type="project" value="UniProtKB-KW"/>
</dbReference>
<dbReference type="EMBL" id="VLTL01000014">
    <property type="protein sequence ID" value="KAA0170335.1"/>
    <property type="molecule type" value="Genomic_DNA"/>
</dbReference>
<dbReference type="Pfam" id="PF12796">
    <property type="entry name" value="Ank_2"/>
    <property type="match status" value="3"/>
</dbReference>
<evidence type="ECO:0000256" key="1">
    <source>
        <dbReference type="ARBA" id="ARBA00022598"/>
    </source>
</evidence>
<dbReference type="Gene3D" id="1.25.40.20">
    <property type="entry name" value="Ankyrin repeat-containing domain"/>
    <property type="match status" value="1"/>
</dbReference>
<feature type="repeat" description="ANK" evidence="6">
    <location>
        <begin position="1539"/>
        <end position="1571"/>
    </location>
</feature>
<dbReference type="GO" id="GO:0032543">
    <property type="term" value="P:mitochondrial translation"/>
    <property type="evidence" value="ECO:0007669"/>
    <property type="project" value="TreeGrafter"/>
</dbReference>
<feature type="repeat" description="ANK" evidence="6">
    <location>
        <begin position="1341"/>
        <end position="1373"/>
    </location>
</feature>
<keyword evidence="4" id="KW-0648">Protein biosynthesis</keyword>
<dbReference type="GO" id="GO:0005739">
    <property type="term" value="C:mitochondrion"/>
    <property type="evidence" value="ECO:0007669"/>
    <property type="project" value="TreeGrafter"/>
</dbReference>
<dbReference type="SUPFAM" id="SSF50677">
    <property type="entry name" value="ValRS/IleRS/LeuRS editing domain"/>
    <property type="match status" value="1"/>
</dbReference>
<dbReference type="InterPro" id="IPR014729">
    <property type="entry name" value="Rossmann-like_a/b/a_fold"/>
</dbReference>
<evidence type="ECO:0000256" key="3">
    <source>
        <dbReference type="ARBA" id="ARBA00022840"/>
    </source>
</evidence>
<dbReference type="SUPFAM" id="SSF47323">
    <property type="entry name" value="Anticodon-binding domain of a subclass of class I aminoacyl-tRNA synthetases"/>
    <property type="match status" value="1"/>
</dbReference>
<keyword evidence="3" id="KW-0067">ATP-binding</keyword>
<dbReference type="InterPro" id="IPR002300">
    <property type="entry name" value="aa-tRNA-synth_Ia"/>
</dbReference>
<dbReference type="InterPro" id="IPR002110">
    <property type="entry name" value="Ankyrin_rpt"/>
</dbReference>
<evidence type="ECO:0000256" key="2">
    <source>
        <dbReference type="ARBA" id="ARBA00022741"/>
    </source>
</evidence>
<feature type="domain" description="Aminoacyl-tRNA synthetase class Ia" evidence="8">
    <location>
        <begin position="42"/>
        <end position="158"/>
    </location>
</feature>
<evidence type="ECO:0000256" key="4">
    <source>
        <dbReference type="ARBA" id="ARBA00022917"/>
    </source>
</evidence>
<dbReference type="InterPro" id="IPR050081">
    <property type="entry name" value="Ile-tRNA_ligase"/>
</dbReference>
<feature type="repeat" description="ANK" evidence="6">
    <location>
        <begin position="1572"/>
        <end position="1604"/>
    </location>
</feature>
<dbReference type="Proteomes" id="UP000324907">
    <property type="component" value="Unassembled WGS sequence"/>
</dbReference>
<dbReference type="InterPro" id="IPR036770">
    <property type="entry name" value="Ankyrin_rpt-contain_sf"/>
</dbReference>
<dbReference type="Gene3D" id="1.10.730.20">
    <property type="match status" value="1"/>
</dbReference>